<feature type="compositionally biased region" description="Basic and acidic residues" evidence="1">
    <location>
        <begin position="1"/>
        <end position="11"/>
    </location>
</feature>
<name>A0ABV2I380_9HYPH</name>
<feature type="region of interest" description="Disordered" evidence="1">
    <location>
        <begin position="1"/>
        <end position="21"/>
    </location>
</feature>
<protein>
    <submittedName>
        <fullName evidence="3">Endonuclease YncB(Thermonuclease family)</fullName>
    </submittedName>
</protein>
<keyword evidence="3" id="KW-0255">Endonuclease</keyword>
<dbReference type="InterPro" id="IPR035437">
    <property type="entry name" value="SNase_OB-fold_sf"/>
</dbReference>
<dbReference type="InterPro" id="IPR016071">
    <property type="entry name" value="Staphylococal_nuclease_OB-fold"/>
</dbReference>
<evidence type="ECO:0000259" key="2">
    <source>
        <dbReference type="PROSITE" id="PS50830"/>
    </source>
</evidence>
<dbReference type="Pfam" id="PF05901">
    <property type="entry name" value="Excalibur"/>
    <property type="match status" value="1"/>
</dbReference>
<feature type="region of interest" description="Disordered" evidence="1">
    <location>
        <begin position="167"/>
        <end position="192"/>
    </location>
</feature>
<evidence type="ECO:0000313" key="3">
    <source>
        <dbReference type="EMBL" id="MET3597069.1"/>
    </source>
</evidence>
<organism evidence="3 4">
    <name type="scientific">Mesorhizobium shonense</name>
    <dbReference type="NCBI Taxonomy" id="1209948"/>
    <lineage>
        <taxon>Bacteria</taxon>
        <taxon>Pseudomonadati</taxon>
        <taxon>Pseudomonadota</taxon>
        <taxon>Alphaproteobacteria</taxon>
        <taxon>Hyphomicrobiales</taxon>
        <taxon>Phyllobacteriaceae</taxon>
        <taxon>Mesorhizobium</taxon>
    </lineage>
</organism>
<dbReference type="SMART" id="SM00894">
    <property type="entry name" value="Excalibur"/>
    <property type="match status" value="1"/>
</dbReference>
<reference evidence="3 4" key="1">
    <citation type="submission" date="2024-06" db="EMBL/GenBank/DDBJ databases">
        <title>Genomic Encyclopedia of Type Strains, Phase IV (KMG-IV): sequencing the most valuable type-strain genomes for metagenomic binning, comparative biology and taxonomic classification.</title>
        <authorList>
            <person name="Goeker M."/>
        </authorList>
    </citation>
    <scope>NUCLEOTIDE SEQUENCE [LARGE SCALE GENOMIC DNA]</scope>
    <source>
        <strain evidence="3 4">DSM 29846</strain>
    </source>
</reference>
<evidence type="ECO:0000313" key="4">
    <source>
        <dbReference type="Proteomes" id="UP001549036"/>
    </source>
</evidence>
<dbReference type="InterPro" id="IPR008613">
    <property type="entry name" value="Excalibur_Ca-bd_domain"/>
</dbReference>
<keyword evidence="3" id="KW-0378">Hydrolase</keyword>
<dbReference type="SUPFAM" id="SSF50199">
    <property type="entry name" value="Staphylococcal nuclease"/>
    <property type="match status" value="1"/>
</dbReference>
<dbReference type="GO" id="GO:0004519">
    <property type="term" value="F:endonuclease activity"/>
    <property type="evidence" value="ECO:0007669"/>
    <property type="project" value="UniProtKB-KW"/>
</dbReference>
<keyword evidence="4" id="KW-1185">Reference proteome</keyword>
<feature type="domain" description="TNase-like" evidence="2">
    <location>
        <begin position="73"/>
        <end position="172"/>
    </location>
</feature>
<dbReference type="SMART" id="SM00318">
    <property type="entry name" value="SNc"/>
    <property type="match status" value="1"/>
</dbReference>
<dbReference type="PROSITE" id="PS50830">
    <property type="entry name" value="TNASE_3"/>
    <property type="match status" value="1"/>
</dbReference>
<dbReference type="RefSeq" id="WP_354417615.1">
    <property type="nucleotide sequence ID" value="NZ_JBEPLM010000020.1"/>
</dbReference>
<proteinExistence type="predicted"/>
<gene>
    <name evidence="3" type="ORF">ABID26_006493</name>
</gene>
<comment type="caution">
    <text evidence="3">The sequence shown here is derived from an EMBL/GenBank/DDBJ whole genome shotgun (WGS) entry which is preliminary data.</text>
</comment>
<keyword evidence="3" id="KW-0540">Nuclease</keyword>
<accession>A0ABV2I380</accession>
<sequence>MDSDNRSDQGRKRTGAKRSRVLRRASVPRRLIFVTVGAAGALAAQTAIQHSDSLPDISVSNLLGPKPAPIVGVVSVIDGDTIEVHGQRIRFNGIDAPESKQYCDDAKGFEYPCGRRSAEALDGFLAASRPVQCTFVTWDRYHRFVGDCRRADGASVAGWSSTARRSIGPGTAVAPMHSSKRRRNPPRSVCGSATSKCLGIGARRSQTGRRPSSQPLGNLSRKLVAQSGGYSCEPRRYCSQISSCDEAQWYLHNCSWGRKLDRDGDGVACETLC</sequence>
<dbReference type="Proteomes" id="UP001549036">
    <property type="component" value="Unassembled WGS sequence"/>
</dbReference>
<evidence type="ECO:0000256" key="1">
    <source>
        <dbReference type="SAM" id="MobiDB-lite"/>
    </source>
</evidence>
<feature type="compositionally biased region" description="Basic residues" evidence="1">
    <location>
        <begin position="12"/>
        <end position="21"/>
    </location>
</feature>
<dbReference type="EMBL" id="JBEPLM010000020">
    <property type="protein sequence ID" value="MET3597069.1"/>
    <property type="molecule type" value="Genomic_DNA"/>
</dbReference>
<dbReference type="Gene3D" id="2.40.50.90">
    <property type="match status" value="1"/>
</dbReference>